<keyword evidence="1" id="KW-1133">Transmembrane helix</keyword>
<organism evidence="2">
    <name type="scientific">Bionectria ochroleuca</name>
    <name type="common">Gliocladium roseum</name>
    <dbReference type="NCBI Taxonomy" id="29856"/>
    <lineage>
        <taxon>Eukaryota</taxon>
        <taxon>Fungi</taxon>
        <taxon>Dikarya</taxon>
        <taxon>Ascomycota</taxon>
        <taxon>Pezizomycotina</taxon>
        <taxon>Sordariomycetes</taxon>
        <taxon>Hypocreomycetidae</taxon>
        <taxon>Hypocreales</taxon>
        <taxon>Bionectriaceae</taxon>
        <taxon>Clonostachys</taxon>
    </lineage>
</organism>
<feature type="transmembrane region" description="Helical" evidence="1">
    <location>
        <begin position="12"/>
        <end position="33"/>
    </location>
</feature>
<accession>A0A0B7K0H0</accession>
<gene>
    <name evidence="2" type="ORF">BN869_000004277_1</name>
</gene>
<dbReference type="AlphaFoldDB" id="A0A0B7K0H0"/>
<evidence type="ECO:0000313" key="2">
    <source>
        <dbReference type="EMBL" id="CEO48221.1"/>
    </source>
</evidence>
<sequence>MNRVGAILTRRRLNIVVGAAVVTGIGGWGTFWFSTRHAVFRPLPDHDPLVQSHFHQAFNPHNNQALSDIYSSTVRVEDLDPKLVDDFRNGGSKLIERYCQGIFGRWAFAIQRQLVQSLSSAQPPPGVKDVTSTKEILNDEFNLGTLISKEFSVLQKSPRSIILRGGEPNPSNKDGLRKLDVLSEIEITTNDDKTEITFAFKNMFFSGEGMASPPPLPEFMTPLHLMYAKALAANGVTNCMRK</sequence>
<dbReference type="EMBL" id="CDPU01000010">
    <property type="protein sequence ID" value="CEO48221.1"/>
    <property type="molecule type" value="Genomic_DNA"/>
</dbReference>
<name>A0A0B7K0H0_BIOOC</name>
<reference evidence="2" key="1">
    <citation type="submission" date="2015-01" db="EMBL/GenBank/DDBJ databases">
        <authorList>
            <person name="Durling Mikael"/>
        </authorList>
    </citation>
    <scope>NUCLEOTIDE SEQUENCE</scope>
</reference>
<keyword evidence="1" id="KW-0472">Membrane</keyword>
<protein>
    <submittedName>
        <fullName evidence="2">Uncharacterized protein</fullName>
    </submittedName>
</protein>
<proteinExistence type="predicted"/>
<evidence type="ECO:0000256" key="1">
    <source>
        <dbReference type="SAM" id="Phobius"/>
    </source>
</evidence>
<keyword evidence="1" id="KW-0812">Transmembrane</keyword>